<dbReference type="Gene3D" id="1.10.10.60">
    <property type="entry name" value="Homeodomain-like"/>
    <property type="match status" value="1"/>
</dbReference>
<evidence type="ECO:0000259" key="1">
    <source>
        <dbReference type="Pfam" id="PF06056"/>
    </source>
</evidence>
<accession>T0ZDE1</accession>
<protein>
    <submittedName>
        <fullName evidence="2">Transposase IstA protein</fullName>
    </submittedName>
</protein>
<feature type="non-terminal residue" evidence="2">
    <location>
        <position position="47"/>
    </location>
</feature>
<dbReference type="InterPro" id="IPR010332">
    <property type="entry name" value="ATPase_terminase-su_N"/>
</dbReference>
<comment type="caution">
    <text evidence="2">The sequence shown here is derived from an EMBL/GenBank/DDBJ whole genome shotgun (WGS) entry which is preliminary data.</text>
</comment>
<dbReference type="AlphaFoldDB" id="T0ZDE1"/>
<organism evidence="2">
    <name type="scientific">mine drainage metagenome</name>
    <dbReference type="NCBI Taxonomy" id="410659"/>
    <lineage>
        <taxon>unclassified sequences</taxon>
        <taxon>metagenomes</taxon>
        <taxon>ecological metagenomes</taxon>
    </lineage>
</organism>
<name>T0ZDE1_9ZZZZ</name>
<dbReference type="EMBL" id="AUZX01016083">
    <property type="protein sequence ID" value="EQD26814.1"/>
    <property type="molecule type" value="Genomic_DNA"/>
</dbReference>
<gene>
    <name evidence="2" type="ORF">B1A_21761</name>
</gene>
<feature type="domain" description="Terminase ATPase subunit N-terminal" evidence="1">
    <location>
        <begin position="15"/>
        <end position="45"/>
    </location>
</feature>
<sequence length="47" mass="5239">MITRGEDVEASALRQRGWSIAAIARHLGRDRKTVRAYLSGDQEAGLR</sequence>
<proteinExistence type="predicted"/>
<dbReference type="Pfam" id="PF06056">
    <property type="entry name" value="Terminase_5"/>
    <property type="match status" value="1"/>
</dbReference>
<reference evidence="2" key="2">
    <citation type="journal article" date="2014" name="ISME J.">
        <title>Microbial stratification in low pH oxic and suboxic macroscopic growths along an acid mine drainage.</title>
        <authorList>
            <person name="Mendez-Garcia C."/>
            <person name="Mesa V."/>
            <person name="Sprenger R.R."/>
            <person name="Richter M."/>
            <person name="Diez M.S."/>
            <person name="Solano J."/>
            <person name="Bargiela R."/>
            <person name="Golyshina O.V."/>
            <person name="Manteca A."/>
            <person name="Ramos J.L."/>
            <person name="Gallego J.R."/>
            <person name="Llorente I."/>
            <person name="Martins Dos Santos V.A."/>
            <person name="Jensen O.N."/>
            <person name="Pelaez A.I."/>
            <person name="Sanchez J."/>
            <person name="Ferrer M."/>
        </authorList>
    </citation>
    <scope>NUCLEOTIDE SEQUENCE</scope>
</reference>
<reference evidence="2" key="1">
    <citation type="submission" date="2013-08" db="EMBL/GenBank/DDBJ databases">
        <authorList>
            <person name="Mendez C."/>
            <person name="Richter M."/>
            <person name="Ferrer M."/>
            <person name="Sanchez J."/>
        </authorList>
    </citation>
    <scope>NUCLEOTIDE SEQUENCE</scope>
</reference>
<evidence type="ECO:0000313" key="2">
    <source>
        <dbReference type="EMBL" id="EQD26814.1"/>
    </source>
</evidence>